<dbReference type="Proteomes" id="UP001381003">
    <property type="component" value="Chromosome"/>
</dbReference>
<feature type="transmembrane region" description="Helical" evidence="3">
    <location>
        <begin position="121"/>
        <end position="141"/>
    </location>
</feature>
<proteinExistence type="inferred from homology"/>
<evidence type="ECO:0000259" key="4">
    <source>
        <dbReference type="Pfam" id="PF01478"/>
    </source>
</evidence>
<dbReference type="InterPro" id="IPR000045">
    <property type="entry name" value="Prepilin_IV_endopep_pep"/>
</dbReference>
<dbReference type="PANTHER" id="PTHR30487">
    <property type="entry name" value="TYPE 4 PREPILIN-LIKE PROTEINS LEADER PEPTIDE-PROCESSING ENZYME"/>
    <property type="match status" value="1"/>
</dbReference>
<reference evidence="5 6" key="1">
    <citation type="submission" date="2022-09" db="EMBL/GenBank/DDBJ databases">
        <title>Complete genome sequence of Janibacter terrae strain COS04-44, PCL-degrading bacteria isolated from oil spilled coast.</title>
        <authorList>
            <person name="Park H."/>
            <person name="Kim J.Y."/>
            <person name="An S.H."/>
            <person name="Lee C.M."/>
            <person name="Weon H.-Y."/>
        </authorList>
    </citation>
    <scope>NUCLEOTIDE SEQUENCE [LARGE SCALE GENOMIC DNA]</scope>
    <source>
        <strain evidence="5 6">COS04-44</strain>
    </source>
</reference>
<evidence type="ECO:0000256" key="2">
    <source>
        <dbReference type="RuleBase" id="RU003793"/>
    </source>
</evidence>
<feature type="domain" description="Prepilin type IV endopeptidase peptidase" evidence="4">
    <location>
        <begin position="74"/>
        <end position="184"/>
    </location>
</feature>
<keyword evidence="6" id="KW-1185">Reference proteome</keyword>
<dbReference type="EMBL" id="CP104874">
    <property type="protein sequence ID" value="WWF03846.1"/>
    <property type="molecule type" value="Genomic_DNA"/>
</dbReference>
<evidence type="ECO:0000313" key="5">
    <source>
        <dbReference type="EMBL" id="WWF03846.1"/>
    </source>
</evidence>
<sequence>MPDIAVLSVTLIGALAGVALRFRLTRLGYRLDDERELSRPPSWWVVPVTAIASVLVWQSILPDNPPVVPAVYVLASWVMVALAFIDLDVHRLPDRIQLPAYPTVLVLLVACSIASSDWGALVRALVAGAALFVLYLFLALLPGGGIGFGDVKLAGLLGMLLGWLSWTHVMRGTLAAFLIGGLVAALLLALRRVKRDDEFPYGPPMLVGAVGALIAPLALGAIG</sequence>
<dbReference type="RefSeq" id="WP_338537469.1">
    <property type="nucleotide sequence ID" value="NZ_CP104874.1"/>
</dbReference>
<keyword evidence="3" id="KW-0812">Transmembrane</keyword>
<protein>
    <submittedName>
        <fullName evidence="5">A24 family peptidase</fullName>
    </submittedName>
</protein>
<feature type="transmembrane region" description="Helical" evidence="3">
    <location>
        <begin position="202"/>
        <end position="222"/>
    </location>
</feature>
<comment type="similarity">
    <text evidence="1 2">Belongs to the peptidase A24 family.</text>
</comment>
<feature type="transmembrane region" description="Helical" evidence="3">
    <location>
        <begin position="172"/>
        <end position="190"/>
    </location>
</feature>
<feature type="transmembrane region" description="Helical" evidence="3">
    <location>
        <begin position="6"/>
        <end position="22"/>
    </location>
</feature>
<dbReference type="Gene3D" id="1.20.120.1220">
    <property type="match status" value="1"/>
</dbReference>
<dbReference type="PRINTS" id="PR00864">
    <property type="entry name" value="PREPILNPTASE"/>
</dbReference>
<feature type="transmembrane region" description="Helical" evidence="3">
    <location>
        <begin position="67"/>
        <end position="86"/>
    </location>
</feature>
<gene>
    <name evidence="5" type="ORF">N5P18_08985</name>
</gene>
<evidence type="ECO:0000256" key="3">
    <source>
        <dbReference type="SAM" id="Phobius"/>
    </source>
</evidence>
<accession>A0ABZ2F9S8</accession>
<keyword evidence="3" id="KW-0472">Membrane</keyword>
<keyword evidence="3" id="KW-1133">Transmembrane helix</keyword>
<dbReference type="Pfam" id="PF01478">
    <property type="entry name" value="Peptidase_A24"/>
    <property type="match status" value="1"/>
</dbReference>
<evidence type="ECO:0000256" key="1">
    <source>
        <dbReference type="ARBA" id="ARBA00005801"/>
    </source>
</evidence>
<dbReference type="InterPro" id="IPR014032">
    <property type="entry name" value="Peptidase_A24A_bac"/>
</dbReference>
<organism evidence="5 6">
    <name type="scientific">Janibacter terrae</name>
    <dbReference type="NCBI Taxonomy" id="103817"/>
    <lineage>
        <taxon>Bacteria</taxon>
        <taxon>Bacillati</taxon>
        <taxon>Actinomycetota</taxon>
        <taxon>Actinomycetes</taxon>
        <taxon>Micrococcales</taxon>
        <taxon>Intrasporangiaceae</taxon>
        <taxon>Janibacter</taxon>
    </lineage>
</organism>
<dbReference type="PANTHER" id="PTHR30487:SF0">
    <property type="entry name" value="PREPILIN LEADER PEPTIDASE_N-METHYLTRANSFERASE-RELATED"/>
    <property type="match status" value="1"/>
</dbReference>
<evidence type="ECO:0000313" key="6">
    <source>
        <dbReference type="Proteomes" id="UP001381003"/>
    </source>
</evidence>
<name>A0ABZ2F9S8_9MICO</name>
<feature type="transmembrane region" description="Helical" evidence="3">
    <location>
        <begin position="43"/>
        <end position="61"/>
    </location>
</feature>
<dbReference type="InterPro" id="IPR050882">
    <property type="entry name" value="Prepilin_peptidase/N-MTase"/>
</dbReference>
<feature type="transmembrane region" description="Helical" evidence="3">
    <location>
        <begin position="98"/>
        <end position="115"/>
    </location>
</feature>